<dbReference type="InterPro" id="IPR011145">
    <property type="entry name" value="Scavenger_mRNA_decap_enz_N"/>
</dbReference>
<gene>
    <name evidence="2" type="ORF">NEDG_00815</name>
</gene>
<dbReference type="GO" id="GO:0000340">
    <property type="term" value="F:RNA 7-methylguanosine cap binding"/>
    <property type="evidence" value="ECO:0007669"/>
    <property type="project" value="TreeGrafter"/>
</dbReference>
<dbReference type="Gene3D" id="3.30.428.10">
    <property type="entry name" value="HIT-like"/>
    <property type="match status" value="1"/>
</dbReference>
<protein>
    <submittedName>
        <fullName evidence="2">M7GpppX diphosphatase</fullName>
    </submittedName>
</protein>
<dbReference type="SUPFAM" id="SSF102860">
    <property type="entry name" value="mRNA decapping enzyme DcpS N-terminal domain"/>
    <property type="match status" value="1"/>
</dbReference>
<accession>A0A177EEX0</accession>
<dbReference type="PANTHER" id="PTHR12978:SF0">
    <property type="entry name" value="M7GPPPX DIPHOSPHATASE"/>
    <property type="match status" value="1"/>
</dbReference>
<evidence type="ECO:0000256" key="1">
    <source>
        <dbReference type="ARBA" id="ARBA00010208"/>
    </source>
</evidence>
<dbReference type="GO" id="GO:0005634">
    <property type="term" value="C:nucleus"/>
    <property type="evidence" value="ECO:0007669"/>
    <property type="project" value="TreeGrafter"/>
</dbReference>
<dbReference type="Gene3D" id="3.30.200.40">
    <property type="entry name" value="Scavenger mRNA decapping enzyme, N-terminal domain"/>
    <property type="match status" value="1"/>
</dbReference>
<dbReference type="Pfam" id="PF11969">
    <property type="entry name" value="DcpS_C"/>
    <property type="match status" value="1"/>
</dbReference>
<dbReference type="InterPro" id="IPR008594">
    <property type="entry name" value="DcpS/DCS2"/>
</dbReference>
<dbReference type="GeneID" id="93647165"/>
<dbReference type="EMBL" id="LTDL01000040">
    <property type="protein sequence ID" value="OAG29682.1"/>
    <property type="molecule type" value="Genomic_DNA"/>
</dbReference>
<evidence type="ECO:0000313" key="3">
    <source>
        <dbReference type="Proteomes" id="UP000185944"/>
    </source>
</evidence>
<dbReference type="GO" id="GO:0000932">
    <property type="term" value="C:P-body"/>
    <property type="evidence" value="ECO:0007669"/>
    <property type="project" value="TreeGrafter"/>
</dbReference>
<dbReference type="Pfam" id="PF05652">
    <property type="entry name" value="DcpS"/>
    <property type="match status" value="1"/>
</dbReference>
<dbReference type="RefSeq" id="XP_067544330.1">
    <property type="nucleotide sequence ID" value="XM_067688233.1"/>
</dbReference>
<reference evidence="2 3" key="1">
    <citation type="submission" date="2016-02" db="EMBL/GenBank/DDBJ databases">
        <title>Discovery of a natural microsporidian pathogen with a broad tissue tropism in Caenorhabditis elegans.</title>
        <authorList>
            <person name="Luallen R.J."/>
            <person name="Reinke A.W."/>
            <person name="Tong L."/>
            <person name="Botts M.R."/>
            <person name="Felix M.-A."/>
            <person name="Troemel E.R."/>
        </authorList>
    </citation>
    <scope>NUCLEOTIDE SEQUENCE [LARGE SCALE GENOMIC DNA]</scope>
    <source>
        <strain evidence="2 3">JUm2807</strain>
    </source>
</reference>
<dbReference type="GO" id="GO:0016787">
    <property type="term" value="F:hydrolase activity"/>
    <property type="evidence" value="ECO:0007669"/>
    <property type="project" value="InterPro"/>
</dbReference>
<name>A0A177EEX0_9MICR</name>
<dbReference type="InterPro" id="IPR036265">
    <property type="entry name" value="HIT-like_sf"/>
</dbReference>
<evidence type="ECO:0000313" key="2">
    <source>
        <dbReference type="EMBL" id="OAG29682.1"/>
    </source>
</evidence>
<dbReference type="AlphaFoldDB" id="A0A177EEX0"/>
<dbReference type="SUPFAM" id="SSF54197">
    <property type="entry name" value="HIT-like"/>
    <property type="match status" value="1"/>
</dbReference>
<dbReference type="GO" id="GO:0000290">
    <property type="term" value="P:deadenylation-dependent decapping of nuclear-transcribed mRNA"/>
    <property type="evidence" value="ECO:0007669"/>
    <property type="project" value="InterPro"/>
</dbReference>
<organism evidence="2 3">
    <name type="scientific">Nematocida displodere</name>
    <dbReference type="NCBI Taxonomy" id="1805483"/>
    <lineage>
        <taxon>Eukaryota</taxon>
        <taxon>Fungi</taxon>
        <taxon>Fungi incertae sedis</taxon>
        <taxon>Microsporidia</taxon>
        <taxon>Nematocida</taxon>
    </lineage>
</organism>
<dbReference type="VEuPathDB" id="MicrosporidiaDB:NEDG_00815"/>
<sequence>MVHKLEKFSQRSLLSKACGMISRVILGQIEEEDAILLLNKVPFSEEKMDVYENEVYQENDIYTNGVIEVKEKVKYMLIHPATPFHIKKYTHSTKVMIKESAETYKTKTLPQALALGPSCHWVDNIMTACENDPLTQNTSHGEQILHNDPEFVVIPDSKWDRTSLDTLYLLVLFKDPLVYTVRELRDTHIPMLTRIQASVAEVLRLYSTDIAETKLYFHYYPTFFRAHIHVSSLKMSWPGELLGASLLLHDVIANLELSTTYYQDRTLEIPLSHASYLYNIFSDAPGKDC</sequence>
<comment type="caution">
    <text evidence="2">The sequence shown here is derived from an EMBL/GenBank/DDBJ whole genome shotgun (WGS) entry which is preliminary data.</text>
</comment>
<dbReference type="Proteomes" id="UP000185944">
    <property type="component" value="Unassembled WGS sequence"/>
</dbReference>
<keyword evidence="3" id="KW-1185">Reference proteome</keyword>
<dbReference type="STRING" id="1805483.A0A177EEX0"/>
<comment type="similarity">
    <text evidence="1">Belongs to the HIT family.</text>
</comment>
<proteinExistence type="inferred from homology"/>
<dbReference type="PANTHER" id="PTHR12978">
    <property type="entry name" value="HISTIDINE TRIAD HIT PROTEIN MEMBER"/>
    <property type="match status" value="1"/>
</dbReference>
<dbReference type="OrthoDB" id="10264956at2759"/>